<protein>
    <recommendedName>
        <fullName evidence="3">Lipoprotein</fullName>
    </recommendedName>
</protein>
<keyword evidence="2" id="KW-1185">Reference proteome</keyword>
<reference evidence="1 2" key="1">
    <citation type="submission" date="2024-06" db="EMBL/GenBank/DDBJ databases">
        <title>The Natural Products Discovery Center: Release of the First 8490 Sequenced Strains for Exploring Actinobacteria Biosynthetic Diversity.</title>
        <authorList>
            <person name="Kalkreuter E."/>
            <person name="Kautsar S.A."/>
            <person name="Yang D."/>
            <person name="Bader C.D."/>
            <person name="Teijaro C.N."/>
            <person name="Fluegel L."/>
            <person name="Davis C.M."/>
            <person name="Simpson J.R."/>
            <person name="Lauterbach L."/>
            <person name="Steele A.D."/>
            <person name="Gui C."/>
            <person name="Meng S."/>
            <person name="Li G."/>
            <person name="Viehrig K."/>
            <person name="Ye F."/>
            <person name="Su P."/>
            <person name="Kiefer A.F."/>
            <person name="Nichols A."/>
            <person name="Cepeda A.J."/>
            <person name="Yan W."/>
            <person name="Fan B."/>
            <person name="Jiang Y."/>
            <person name="Adhikari A."/>
            <person name="Zheng C.-J."/>
            <person name="Schuster L."/>
            <person name="Cowan T.M."/>
            <person name="Smanski M.J."/>
            <person name="Chevrette M.G."/>
            <person name="De Carvalho L.P.S."/>
            <person name="Shen B."/>
        </authorList>
    </citation>
    <scope>NUCLEOTIDE SEQUENCE [LARGE SCALE GENOMIC DNA]</scope>
    <source>
        <strain evidence="1 2">NPDC019708</strain>
    </source>
</reference>
<comment type="caution">
    <text evidence="1">The sequence shown here is derived from an EMBL/GenBank/DDBJ whole genome shotgun (WGS) entry which is preliminary data.</text>
</comment>
<sequence length="173" mass="18137">MLTRSEKFAIAGIFSLLISAVTGCVSSGGAEIGSPGTTSTSKPHPDCGLRSIAGHPDPEVAKFALGLTLGDDISVQAAQVQPAKTLPGKLVLSITVCDPHSSDSDSLRPVATAIAHELIKTDLGRKTYSFSVSDRSARNGIETVLRIKGFSDRPWDGSPSKEAELGSWEVFQS</sequence>
<evidence type="ECO:0000313" key="2">
    <source>
        <dbReference type="Proteomes" id="UP001550628"/>
    </source>
</evidence>
<organism evidence="1 2">
    <name type="scientific">Nocardia rhamnosiphila</name>
    <dbReference type="NCBI Taxonomy" id="426716"/>
    <lineage>
        <taxon>Bacteria</taxon>
        <taxon>Bacillati</taxon>
        <taxon>Actinomycetota</taxon>
        <taxon>Actinomycetes</taxon>
        <taxon>Mycobacteriales</taxon>
        <taxon>Nocardiaceae</taxon>
        <taxon>Nocardia</taxon>
    </lineage>
</organism>
<gene>
    <name evidence="1" type="ORF">ABZ510_15500</name>
</gene>
<dbReference type="EMBL" id="JBEYBF010000009">
    <property type="protein sequence ID" value="MEU1953267.1"/>
    <property type="molecule type" value="Genomic_DNA"/>
</dbReference>
<accession>A0ABV2WQV6</accession>
<dbReference type="PROSITE" id="PS51257">
    <property type="entry name" value="PROKAR_LIPOPROTEIN"/>
    <property type="match status" value="1"/>
</dbReference>
<name>A0ABV2WQV6_9NOCA</name>
<dbReference type="Proteomes" id="UP001550628">
    <property type="component" value="Unassembled WGS sequence"/>
</dbReference>
<proteinExistence type="predicted"/>
<dbReference type="RefSeq" id="WP_156059053.1">
    <property type="nucleotide sequence ID" value="NZ_JBEYBD010000006.1"/>
</dbReference>
<evidence type="ECO:0000313" key="1">
    <source>
        <dbReference type="EMBL" id="MEU1953267.1"/>
    </source>
</evidence>
<evidence type="ECO:0008006" key="3">
    <source>
        <dbReference type="Google" id="ProtNLM"/>
    </source>
</evidence>
<dbReference type="GeneID" id="96248433"/>